<dbReference type="Gene3D" id="2.40.160.50">
    <property type="entry name" value="membrane protein fhac: a member of the omp85/tpsb transporter family"/>
    <property type="match status" value="1"/>
</dbReference>
<keyword evidence="2" id="KW-0472">Membrane</keyword>
<dbReference type="FunFam" id="2.40.160.50:FF:000006">
    <property type="entry name" value="Outer envelope protein 80, chloroplastic"/>
    <property type="match status" value="1"/>
</dbReference>
<evidence type="ECO:0000256" key="3">
    <source>
        <dbReference type="ARBA" id="ARBA00024013"/>
    </source>
</evidence>
<feature type="compositionally biased region" description="Gly residues" evidence="4">
    <location>
        <begin position="255"/>
        <end position="264"/>
    </location>
</feature>
<protein>
    <submittedName>
        <fullName evidence="7">Uncharacterized protein</fullName>
    </submittedName>
</protein>
<evidence type="ECO:0000256" key="1">
    <source>
        <dbReference type="ARBA" id="ARBA00022805"/>
    </source>
</evidence>
<accession>A0A388M584</accession>
<dbReference type="GO" id="GO:0009707">
    <property type="term" value="C:chloroplast outer membrane"/>
    <property type="evidence" value="ECO:0007669"/>
    <property type="project" value="UniProtKB-SubCell"/>
</dbReference>
<sequence>MMMALGRQISSSSSSPDLRKEDGILNEGSWNSRVDNGVPSHRARGGSGVVRQLVGGVKCDWVEAGREFLCRGRRELEKVGRRWESGRSGDGDTCRAEGGWSLGVLRTMGRREPSGPVVRKAGDIERRKKTNVCSAKLSYSRVALPGCAEVSIGAGSRAKSMPRGEEGTATCLLESIRARGVMKVIAAHCADVLGGVRTVVDKLGRGAARCLEMMPRGELGVRHNDDEMERVGDKAMALCSTSVSAFAAARKGSRGRGAGRAGAEGEGEGEREGELPLPAAEGSETRGDAKRPKKVRSAQGRGRRRGQGTRMVEDTAEEEERVLISEILVKDMDGQDLEDQELSEVARKSLKTSKPNFAFTAREVQEDVHRIIDTGYFASCLPTAEDTRDGVRLVFKVEPNQQMRGVIVDGGNVLPARVIEDAFREEIGKVVNIGRLNIVLETLNGWYRDRGLFGQVTDVEILSNGIIRVQVAEAEVNNITIRFLDRKTGEPTQGKTRPETLLRQLMTKPGQVYSLQQGRRDVETVFTMGIMEDVNLVPQPAGDTGKVDLTMNVVERVAGGFSAGGGLSGNNISNGALSGLIGSFAYSHRNAFGRNQKLNISLERGQFDSMFKINYTDPWLEGDDKRTSRAVNIQNSRSPGASIHGVRRDAQGSSDRPWHGGITIGRLVASADYSRPLRPKWSGTAGISFQRAGVRDDHGQPKLVDIFGAPLTFSRKAYDDMLVAKLETVFTDSGENGSCQLVFNTEQGLPIAPDWLFFNRINVRARQGLRMGPMRFIASGSGGTVIGDLAPHEAFPIGGTNSVRGYDEGAVGSGRSYMVGSIEVSIPLFGPVEGAVFSDYGTDLGSGATVPGDPAGARGKPGKGYGYGAGIRIDSPLGPLRLEYAFNEKRMRRFHFGIGYRN</sequence>
<reference evidence="7 8" key="1">
    <citation type="journal article" date="2018" name="Cell">
        <title>The Chara Genome: Secondary Complexity and Implications for Plant Terrestrialization.</title>
        <authorList>
            <person name="Nishiyama T."/>
            <person name="Sakayama H."/>
            <person name="Vries J.D."/>
            <person name="Buschmann H."/>
            <person name="Saint-Marcoux D."/>
            <person name="Ullrich K.K."/>
            <person name="Haas F.B."/>
            <person name="Vanderstraeten L."/>
            <person name="Becker D."/>
            <person name="Lang D."/>
            <person name="Vosolsobe S."/>
            <person name="Rombauts S."/>
            <person name="Wilhelmsson P.K.I."/>
            <person name="Janitza P."/>
            <person name="Kern R."/>
            <person name="Heyl A."/>
            <person name="Rumpler F."/>
            <person name="Villalobos L.I.A.C."/>
            <person name="Clay J.M."/>
            <person name="Skokan R."/>
            <person name="Toyoda A."/>
            <person name="Suzuki Y."/>
            <person name="Kagoshima H."/>
            <person name="Schijlen E."/>
            <person name="Tajeshwar N."/>
            <person name="Catarino B."/>
            <person name="Hetherington A.J."/>
            <person name="Saltykova A."/>
            <person name="Bonnot C."/>
            <person name="Breuninger H."/>
            <person name="Symeonidi A."/>
            <person name="Radhakrishnan G.V."/>
            <person name="Van Nieuwerburgh F."/>
            <person name="Deforce D."/>
            <person name="Chang C."/>
            <person name="Karol K.G."/>
            <person name="Hedrich R."/>
            <person name="Ulvskov P."/>
            <person name="Glockner G."/>
            <person name="Delwiche C.F."/>
            <person name="Petrasek J."/>
            <person name="Van de Peer Y."/>
            <person name="Friml J."/>
            <person name="Beilby M."/>
            <person name="Dolan L."/>
            <person name="Kohara Y."/>
            <person name="Sugano S."/>
            <person name="Fujiyama A."/>
            <person name="Delaux P.-M."/>
            <person name="Quint M."/>
            <person name="TheiBen G."/>
            <person name="Hagemann M."/>
            <person name="Harholt J."/>
            <person name="Dunand C."/>
            <person name="Zachgo S."/>
            <person name="Langdale J."/>
            <person name="Maumus F."/>
            <person name="Straeten D.V.D."/>
            <person name="Gould S.B."/>
            <person name="Rensing S.A."/>
        </authorList>
    </citation>
    <scope>NUCLEOTIDE SEQUENCE [LARGE SCALE GENOMIC DNA]</scope>
    <source>
        <strain evidence="7 8">S276</strain>
    </source>
</reference>
<gene>
    <name evidence="7" type="ORF">CBR_g49553</name>
</gene>
<dbReference type="Gene3D" id="3.10.20.310">
    <property type="entry name" value="membrane protein fhac"/>
    <property type="match status" value="3"/>
</dbReference>
<feature type="domain" description="POTRA" evidence="6">
    <location>
        <begin position="495"/>
        <end position="556"/>
    </location>
</feature>
<dbReference type="OMA" id="RMRISKI"/>
<comment type="caution">
    <text evidence="7">The sequence shown here is derived from an EMBL/GenBank/DDBJ whole genome shotgun (WGS) entry which is preliminary data.</text>
</comment>
<dbReference type="STRING" id="69332.A0A388M584"/>
<dbReference type="PANTHER" id="PTHR12815:SF32">
    <property type="entry name" value="OUTER ENVELOPE PROTEIN 80, CHLOROPLASTIC"/>
    <property type="match status" value="1"/>
</dbReference>
<evidence type="ECO:0000259" key="5">
    <source>
        <dbReference type="Pfam" id="PF01103"/>
    </source>
</evidence>
<dbReference type="Gramene" id="GBG89700">
    <property type="protein sequence ID" value="GBG89700"/>
    <property type="gene ID" value="CBR_g49553"/>
</dbReference>
<dbReference type="InterPro" id="IPR000184">
    <property type="entry name" value="Bac_surfAg_D15"/>
</dbReference>
<organism evidence="7 8">
    <name type="scientific">Chara braunii</name>
    <name type="common">Braun's stonewort</name>
    <dbReference type="NCBI Taxonomy" id="69332"/>
    <lineage>
        <taxon>Eukaryota</taxon>
        <taxon>Viridiplantae</taxon>
        <taxon>Streptophyta</taxon>
        <taxon>Charophyceae</taxon>
        <taxon>Charales</taxon>
        <taxon>Characeae</taxon>
        <taxon>Chara</taxon>
    </lineage>
</organism>
<dbReference type="Pfam" id="PF01103">
    <property type="entry name" value="Omp85"/>
    <property type="match status" value="1"/>
</dbReference>
<feature type="region of interest" description="Disordered" evidence="4">
    <location>
        <begin position="636"/>
        <end position="656"/>
    </location>
</feature>
<evidence type="ECO:0000256" key="4">
    <source>
        <dbReference type="SAM" id="MobiDB-lite"/>
    </source>
</evidence>
<feature type="domain" description="Bacterial surface antigen (D15)" evidence="5">
    <location>
        <begin position="590"/>
        <end position="901"/>
    </location>
</feature>
<keyword evidence="8" id="KW-1185">Reference proteome</keyword>
<feature type="region of interest" description="Disordered" evidence="4">
    <location>
        <begin position="1"/>
        <end position="24"/>
    </location>
</feature>
<dbReference type="InterPro" id="IPR010827">
    <property type="entry name" value="BamA/TamA_POTRA"/>
</dbReference>
<dbReference type="InterPro" id="IPR039910">
    <property type="entry name" value="D15-like"/>
</dbReference>
<evidence type="ECO:0000256" key="2">
    <source>
        <dbReference type="ARBA" id="ARBA00023136"/>
    </source>
</evidence>
<dbReference type="EMBL" id="BFEA01000755">
    <property type="protein sequence ID" value="GBG89700.1"/>
    <property type="molecule type" value="Genomic_DNA"/>
</dbReference>
<comment type="subcellular location">
    <subcellularLocation>
        <location evidence="3">Plastid</location>
        <location evidence="3">Chloroplast outer membrane</location>
    </subcellularLocation>
</comment>
<evidence type="ECO:0000259" key="6">
    <source>
        <dbReference type="Pfam" id="PF07244"/>
    </source>
</evidence>
<dbReference type="Pfam" id="PF07244">
    <property type="entry name" value="POTRA"/>
    <property type="match status" value="1"/>
</dbReference>
<dbReference type="AlphaFoldDB" id="A0A388M584"/>
<feature type="compositionally biased region" description="Basic residues" evidence="4">
    <location>
        <begin position="291"/>
        <end position="307"/>
    </location>
</feature>
<dbReference type="Proteomes" id="UP000265515">
    <property type="component" value="Unassembled WGS sequence"/>
</dbReference>
<dbReference type="PANTHER" id="PTHR12815">
    <property type="entry name" value="SORTING AND ASSEMBLY MACHINERY SAMM50 PROTEIN FAMILY MEMBER"/>
    <property type="match status" value="1"/>
</dbReference>
<proteinExistence type="predicted"/>
<dbReference type="FunFam" id="3.10.20.310:FF:000013">
    <property type="entry name" value="Outer envelope protein 80 chloroplastic"/>
    <property type="match status" value="1"/>
</dbReference>
<feature type="region of interest" description="Disordered" evidence="4">
    <location>
        <begin position="249"/>
        <end position="315"/>
    </location>
</feature>
<dbReference type="OrthoDB" id="2013615at2759"/>
<evidence type="ECO:0000313" key="8">
    <source>
        <dbReference type="Proteomes" id="UP000265515"/>
    </source>
</evidence>
<evidence type="ECO:0000313" key="7">
    <source>
        <dbReference type="EMBL" id="GBG89700.1"/>
    </source>
</evidence>
<keyword evidence="1" id="KW-1002">Plastid outer membrane</keyword>
<keyword evidence="1" id="KW-0934">Plastid</keyword>
<name>A0A388M584_CHABU</name>